<protein>
    <submittedName>
        <fullName evidence="1">Uncharacterized protein</fullName>
    </submittedName>
</protein>
<evidence type="ECO:0000313" key="2">
    <source>
        <dbReference type="Proteomes" id="UP000709295"/>
    </source>
</evidence>
<comment type="caution">
    <text evidence="1">The sequence shown here is derived from an EMBL/GenBank/DDBJ whole genome shotgun (WGS) entry which is preliminary data.</text>
</comment>
<accession>A0A8J5ICL8</accession>
<dbReference type="AlphaFoldDB" id="A0A8J5ICL8"/>
<gene>
    <name evidence="1" type="ORF">JG688_00017356</name>
</gene>
<keyword evidence="2" id="KW-1185">Reference proteome</keyword>
<sequence>MTTREWRSHRRPRSLWGETPTTLAISKVVSTTKRLKSVAVSHPHQFSRQFCTTSCNRARQNLQGPRLRTAPQRVPPNVVGVSVNTATQSSEKTIMKSLSGYSSSFRQITAYQTVYRKLSTRRLLIFLNRACAGGSSEAKSNGANTG</sequence>
<evidence type="ECO:0000313" key="1">
    <source>
        <dbReference type="EMBL" id="KAG6943938.1"/>
    </source>
</evidence>
<proteinExistence type="predicted"/>
<dbReference type="EMBL" id="JAENGY010002531">
    <property type="protein sequence ID" value="KAG6943938.1"/>
    <property type="molecule type" value="Genomic_DNA"/>
</dbReference>
<dbReference type="Proteomes" id="UP000709295">
    <property type="component" value="Unassembled WGS sequence"/>
</dbReference>
<name>A0A8J5ICL8_9STRA</name>
<organism evidence="1 2">
    <name type="scientific">Phytophthora aleatoria</name>
    <dbReference type="NCBI Taxonomy" id="2496075"/>
    <lineage>
        <taxon>Eukaryota</taxon>
        <taxon>Sar</taxon>
        <taxon>Stramenopiles</taxon>
        <taxon>Oomycota</taxon>
        <taxon>Peronosporomycetes</taxon>
        <taxon>Peronosporales</taxon>
        <taxon>Peronosporaceae</taxon>
        <taxon>Phytophthora</taxon>
    </lineage>
</organism>
<reference evidence="1" key="1">
    <citation type="submission" date="2021-01" db="EMBL/GenBank/DDBJ databases">
        <title>Phytophthora aleatoria, a newly-described species from Pinus radiata is distinct from Phytophthora cactorum isolates based on comparative genomics.</title>
        <authorList>
            <person name="Mcdougal R."/>
            <person name="Panda P."/>
            <person name="Williams N."/>
            <person name="Studholme D.J."/>
        </authorList>
    </citation>
    <scope>NUCLEOTIDE SEQUENCE</scope>
    <source>
        <strain evidence="1">NZFS 4037</strain>
    </source>
</reference>